<accession>A0ABW7P383</accession>
<comment type="caution">
    <text evidence="2">Lacks conserved residue(s) required for the propagation of feature annotation.</text>
</comment>
<evidence type="ECO:0000256" key="2">
    <source>
        <dbReference type="PROSITE-ProRule" id="PRU00169"/>
    </source>
</evidence>
<dbReference type="Gene3D" id="3.40.50.2300">
    <property type="match status" value="1"/>
</dbReference>
<dbReference type="SMART" id="SM00448">
    <property type="entry name" value="REC"/>
    <property type="match status" value="1"/>
</dbReference>
<dbReference type="InterPro" id="IPR050595">
    <property type="entry name" value="Bact_response_regulator"/>
</dbReference>
<evidence type="ECO:0000313" key="5">
    <source>
        <dbReference type="Proteomes" id="UP001610706"/>
    </source>
</evidence>
<keyword evidence="5" id="KW-1185">Reference proteome</keyword>
<protein>
    <submittedName>
        <fullName evidence="4">Response regulator</fullName>
    </submittedName>
</protein>
<dbReference type="InterPro" id="IPR011006">
    <property type="entry name" value="CheY-like_superfamily"/>
</dbReference>
<evidence type="ECO:0000256" key="1">
    <source>
        <dbReference type="ARBA" id="ARBA00022553"/>
    </source>
</evidence>
<feature type="domain" description="Response regulatory" evidence="3">
    <location>
        <begin position="7"/>
        <end position="121"/>
    </location>
</feature>
<dbReference type="PANTHER" id="PTHR44591">
    <property type="entry name" value="STRESS RESPONSE REGULATOR PROTEIN 1"/>
    <property type="match status" value="1"/>
</dbReference>
<dbReference type="Pfam" id="PF00072">
    <property type="entry name" value="Response_reg"/>
    <property type="match status" value="1"/>
</dbReference>
<gene>
    <name evidence="4" type="ORF">AB9R89_11395</name>
</gene>
<proteinExistence type="predicted"/>
<dbReference type="Proteomes" id="UP001610706">
    <property type="component" value="Unassembled WGS sequence"/>
</dbReference>
<dbReference type="EMBL" id="JBGFTR010000017">
    <property type="protein sequence ID" value="MFH7565927.1"/>
    <property type="molecule type" value="Genomic_DNA"/>
</dbReference>
<evidence type="ECO:0000259" key="3">
    <source>
        <dbReference type="PROSITE" id="PS50110"/>
    </source>
</evidence>
<dbReference type="SUPFAM" id="SSF52172">
    <property type="entry name" value="CheY-like"/>
    <property type="match status" value="1"/>
</dbReference>
<sequence>MYIRHSNILLIDDDSLFRRQLLAWLELWGAQVQETDSADEALLLAAKKPPDLVLGNLMMQTSRSVAVLSVFRRQFPALPFVVTSSASNMAEVAAALRAGAVDYLIKPVTDWSGLKHRLAASLLPSGYRTQQELAEFHSHLAFFRRQDMAASRLLRDLVMSGDRQLGSWRLSLKHSTPWVLTQSVRLEQDLLLMVAEFDPLHPDTPMLMVLVAFLLNEPLRRFRQGQDSLLNHPARTLEYINQQLYEAGLNARVSLMLLRLNADNNTVEVANGGMTGCDWLCSCNAGPLGQALFRASPRRQPCRFPLQLHLCGSHGGRIELTASREA</sequence>
<name>A0ABW7P383_9GAMM</name>
<reference evidence="4 5" key="1">
    <citation type="submission" date="2024-08" db="EMBL/GenBank/DDBJ databases">
        <title>Oceanimonas smirnovii Genome sequencing and assembly.</title>
        <authorList>
            <person name="Tang B."/>
        </authorList>
    </citation>
    <scope>NUCLEOTIDE SEQUENCE [LARGE SCALE GENOMIC DNA]</scope>
    <source>
        <strain evidence="4 5">OS2020-119</strain>
    </source>
</reference>
<dbReference type="PROSITE" id="PS50110">
    <property type="entry name" value="RESPONSE_REGULATORY"/>
    <property type="match status" value="1"/>
</dbReference>
<dbReference type="PANTHER" id="PTHR44591:SF23">
    <property type="entry name" value="CHEY SUBFAMILY"/>
    <property type="match status" value="1"/>
</dbReference>
<comment type="caution">
    <text evidence="4">The sequence shown here is derived from an EMBL/GenBank/DDBJ whole genome shotgun (WGS) entry which is preliminary data.</text>
</comment>
<organism evidence="4 5">
    <name type="scientific">Oceanimonas smirnovii</name>
    <dbReference type="NCBI Taxonomy" id="264574"/>
    <lineage>
        <taxon>Bacteria</taxon>
        <taxon>Pseudomonadati</taxon>
        <taxon>Pseudomonadota</taxon>
        <taxon>Gammaproteobacteria</taxon>
        <taxon>Aeromonadales</taxon>
        <taxon>Aeromonadaceae</taxon>
        <taxon>Oceanimonas</taxon>
    </lineage>
</organism>
<evidence type="ECO:0000313" key="4">
    <source>
        <dbReference type="EMBL" id="MFH7565927.1"/>
    </source>
</evidence>
<keyword evidence="1" id="KW-0597">Phosphoprotein</keyword>
<dbReference type="InterPro" id="IPR001789">
    <property type="entry name" value="Sig_transdc_resp-reg_receiver"/>
</dbReference>
<dbReference type="RefSeq" id="WP_395545587.1">
    <property type="nucleotide sequence ID" value="NZ_CP166302.1"/>
</dbReference>